<dbReference type="Proteomes" id="UP000708298">
    <property type="component" value="Unassembled WGS sequence"/>
</dbReference>
<keyword evidence="5" id="KW-1185">Reference proteome</keyword>
<dbReference type="GO" id="GO:0016757">
    <property type="term" value="F:glycosyltransferase activity"/>
    <property type="evidence" value="ECO:0007669"/>
    <property type="project" value="UniProtKB-KW"/>
</dbReference>
<feature type="domain" description="Glycosyl transferase family 1" evidence="3">
    <location>
        <begin position="173"/>
        <end position="323"/>
    </location>
</feature>
<proteinExistence type="predicted"/>
<evidence type="ECO:0000256" key="2">
    <source>
        <dbReference type="ARBA" id="ARBA00022679"/>
    </source>
</evidence>
<protein>
    <submittedName>
        <fullName evidence="4">Glycosyltransferase family 4 protein</fullName>
    </submittedName>
</protein>
<organism evidence="4 5">
    <name type="scientific">Acidisoma silvae</name>
    <dbReference type="NCBI Taxonomy" id="2802396"/>
    <lineage>
        <taxon>Bacteria</taxon>
        <taxon>Pseudomonadati</taxon>
        <taxon>Pseudomonadota</taxon>
        <taxon>Alphaproteobacteria</taxon>
        <taxon>Acetobacterales</taxon>
        <taxon>Acidocellaceae</taxon>
        <taxon>Acidisoma</taxon>
    </lineage>
</organism>
<dbReference type="Gene3D" id="3.40.50.2000">
    <property type="entry name" value="Glycogen Phosphorylase B"/>
    <property type="match status" value="1"/>
</dbReference>
<dbReference type="InterPro" id="IPR001296">
    <property type="entry name" value="Glyco_trans_1"/>
</dbReference>
<dbReference type="Pfam" id="PF00534">
    <property type="entry name" value="Glycos_transf_1"/>
    <property type="match status" value="1"/>
</dbReference>
<keyword evidence="2" id="KW-0808">Transferase</keyword>
<evidence type="ECO:0000259" key="3">
    <source>
        <dbReference type="Pfam" id="PF00534"/>
    </source>
</evidence>
<accession>A0A963YQJ9</accession>
<reference evidence="4" key="2">
    <citation type="submission" date="2021-01" db="EMBL/GenBank/DDBJ databases">
        <authorList>
            <person name="Mieszkin S."/>
            <person name="Pouder E."/>
            <person name="Alain K."/>
        </authorList>
    </citation>
    <scope>NUCLEOTIDE SEQUENCE</scope>
    <source>
        <strain evidence="4">HW T2.11</strain>
    </source>
</reference>
<gene>
    <name evidence="4" type="ORF">ASILVAE211_06415</name>
</gene>
<dbReference type="PANTHER" id="PTHR12526">
    <property type="entry name" value="GLYCOSYLTRANSFERASE"/>
    <property type="match status" value="1"/>
</dbReference>
<dbReference type="CDD" id="cd03801">
    <property type="entry name" value="GT4_PimA-like"/>
    <property type="match status" value="1"/>
</dbReference>
<keyword evidence="1" id="KW-0328">Glycosyltransferase</keyword>
<name>A0A963YQJ9_9PROT</name>
<dbReference type="EMBL" id="JAESVB010000002">
    <property type="protein sequence ID" value="MCB8874809.1"/>
    <property type="molecule type" value="Genomic_DNA"/>
</dbReference>
<dbReference type="SUPFAM" id="SSF53756">
    <property type="entry name" value="UDP-Glycosyltransferase/glycogen phosphorylase"/>
    <property type="match status" value="1"/>
</dbReference>
<sequence>MAITWFVPGNYPPTTGAIVYDGKIAAELSARGQTISFVPIAGRHTWPDDAARHSAAHCLKAAQTTGGQLVIDGFCLYAFADLGAELKAAGAIGMIHHPMSFEPDLTAAQHAFYAATEASLLPLLTRIAVPSDAVAAQLATLPAVSADKVTVITPGLPDAPRSRGTEGAGCHLLAVASPIPRKGYETVLRALQPLQDLDWRLTICGDRTIDPAHSATLQALAEEPGLAGRITFTGPCAPADFESLWAGADIFVSGSSYEGYGMAVAEAVRRGLPLAVTKGAATPDVIPAGGSVVVDVGDAMQLSKGLRRLIFDRAVRQSLSDAAWAAGRRLPSWADQAGRFATLLDR</sequence>
<reference evidence="4" key="1">
    <citation type="journal article" date="2021" name="Microorganisms">
        <title>Acidisoma silvae sp. nov. and Acidisomacellulosilytica sp. nov., Two Acidophilic Bacteria Isolated from Decaying Wood, Hydrolyzing Cellulose and Producing Poly-3-hydroxybutyrate.</title>
        <authorList>
            <person name="Mieszkin S."/>
            <person name="Pouder E."/>
            <person name="Uroz S."/>
            <person name="Simon-Colin C."/>
            <person name="Alain K."/>
        </authorList>
    </citation>
    <scope>NUCLEOTIDE SEQUENCE</scope>
    <source>
        <strain evidence="4">HW T2.11</strain>
    </source>
</reference>
<dbReference type="PANTHER" id="PTHR12526:SF510">
    <property type="entry name" value="D-INOSITOL 3-PHOSPHATE GLYCOSYLTRANSFERASE"/>
    <property type="match status" value="1"/>
</dbReference>
<comment type="caution">
    <text evidence="4">The sequence shown here is derived from an EMBL/GenBank/DDBJ whole genome shotgun (WGS) entry which is preliminary data.</text>
</comment>
<evidence type="ECO:0000313" key="5">
    <source>
        <dbReference type="Proteomes" id="UP000708298"/>
    </source>
</evidence>
<evidence type="ECO:0000313" key="4">
    <source>
        <dbReference type="EMBL" id="MCB8874809.1"/>
    </source>
</evidence>
<dbReference type="RefSeq" id="WP_227320472.1">
    <property type="nucleotide sequence ID" value="NZ_JAESVB010000002.1"/>
</dbReference>
<dbReference type="AlphaFoldDB" id="A0A963YQJ9"/>
<evidence type="ECO:0000256" key="1">
    <source>
        <dbReference type="ARBA" id="ARBA00022676"/>
    </source>
</evidence>